<dbReference type="InterPro" id="IPR012334">
    <property type="entry name" value="Pectin_lyas_fold"/>
</dbReference>
<organism evidence="4 5">
    <name type="scientific">Postechiella marina</name>
    <dbReference type="NCBI Taxonomy" id="943941"/>
    <lineage>
        <taxon>Bacteria</taxon>
        <taxon>Pseudomonadati</taxon>
        <taxon>Bacteroidota</taxon>
        <taxon>Flavobacteriia</taxon>
        <taxon>Flavobacteriales</taxon>
        <taxon>Flavobacteriaceae</taxon>
        <taxon>Postechiella</taxon>
    </lineage>
</organism>
<reference evidence="5" key="1">
    <citation type="journal article" date="2019" name="Int. J. Syst. Evol. Microbiol.">
        <title>The Global Catalogue of Microorganisms (GCM) 10K type strain sequencing project: providing services to taxonomists for standard genome sequencing and annotation.</title>
        <authorList>
            <consortium name="The Broad Institute Genomics Platform"/>
            <consortium name="The Broad Institute Genome Sequencing Center for Infectious Disease"/>
            <person name="Wu L."/>
            <person name="Ma J."/>
        </authorList>
    </citation>
    <scope>NUCLEOTIDE SEQUENCE [LARGE SCALE GENOMIC DNA]</scope>
    <source>
        <strain evidence="5">JCM 17630</strain>
    </source>
</reference>
<dbReference type="EMBL" id="BAABCA010000005">
    <property type="protein sequence ID" value="GAA4237640.1"/>
    <property type="molecule type" value="Genomic_DNA"/>
</dbReference>
<dbReference type="Pfam" id="PF18962">
    <property type="entry name" value="Por_Secre_tail"/>
    <property type="match status" value="1"/>
</dbReference>
<dbReference type="PANTHER" id="PTHR36453">
    <property type="entry name" value="SECRETED PROTEIN-RELATED"/>
    <property type="match status" value="1"/>
</dbReference>
<dbReference type="InterPro" id="IPR039448">
    <property type="entry name" value="Beta_helix"/>
</dbReference>
<dbReference type="Gene3D" id="2.160.20.10">
    <property type="entry name" value="Single-stranded right-handed beta-helix, Pectin lyase-like"/>
    <property type="match status" value="2"/>
</dbReference>
<dbReference type="NCBIfam" id="TIGR04183">
    <property type="entry name" value="Por_Secre_tail"/>
    <property type="match status" value="1"/>
</dbReference>
<keyword evidence="1" id="KW-0732">Signal</keyword>
<dbReference type="InterPro" id="IPR026444">
    <property type="entry name" value="Secre_tail"/>
</dbReference>
<dbReference type="SUPFAM" id="SSF51126">
    <property type="entry name" value="Pectin lyase-like"/>
    <property type="match status" value="2"/>
</dbReference>
<evidence type="ECO:0000259" key="3">
    <source>
        <dbReference type="Pfam" id="PF18962"/>
    </source>
</evidence>
<protein>
    <submittedName>
        <fullName evidence="4">Uncharacterized protein</fullName>
    </submittedName>
</protein>
<proteinExistence type="predicted"/>
<evidence type="ECO:0000256" key="1">
    <source>
        <dbReference type="ARBA" id="ARBA00022729"/>
    </source>
</evidence>
<evidence type="ECO:0000259" key="2">
    <source>
        <dbReference type="Pfam" id="PF13229"/>
    </source>
</evidence>
<dbReference type="PANTHER" id="PTHR36453:SF1">
    <property type="entry name" value="RIGHT HANDED BETA HELIX DOMAIN-CONTAINING PROTEIN"/>
    <property type="match status" value="1"/>
</dbReference>
<feature type="domain" description="Secretion system C-terminal sorting" evidence="3">
    <location>
        <begin position="879"/>
        <end position="939"/>
    </location>
</feature>
<name>A0ABP8CCL7_9FLAO</name>
<gene>
    <name evidence="4" type="ORF">GCM10022291_25020</name>
</gene>
<keyword evidence="5" id="KW-1185">Reference proteome</keyword>
<feature type="domain" description="Right handed beta helix" evidence="2">
    <location>
        <begin position="291"/>
        <end position="444"/>
    </location>
</feature>
<evidence type="ECO:0000313" key="5">
    <source>
        <dbReference type="Proteomes" id="UP001501496"/>
    </source>
</evidence>
<sequence length="951" mass="105537">MLQTVKLVVFISFCILRLSAQNEIHVYSTEIPWQENAITQDPTKLYSITQAINQASSGDIIILHEGIYRERVLVNKNNITLKNFQGEYVLVSGADLITGSWSNATGMASGVKVTNISGLNIETDYSQLFSNGRIQKLGRHPNRAINQTMEVISENNKGGYAPVTNGFKPAGVGATGQITFQETTIPNVDLTGGIVRAMTGKMRNYVYGDIVSKSGNTVSFNAINDNSDWKKESAIASNRFKLGWGFVLHKNLVDTPGEWFIENNNLYYFPRVGENIDESRIEIQTRERVLVLNNTSDVTIIGINFVAGNLDAQSTNNTLIDQSSFRYLHPFWIPNGYGQGNTDRKGMFFRYSSNNTIKNTYIAHNWANMVAFHFGENNTIENCIIEDFGAVGVFTSGVHVNRSDNTSISKCTFGDAGRFQIRIDGGDAKVDILDSDFYGAMKMGEDAGPFEATSTGKIGALDLKGSTIAYNKVHDIKGLPVSDGNYNRQKVVAFYMEDTQNYTAHHNLIYNIKADNYMGSVDNEPAGEFLYLGPRYNRMEKPVNYYNNTIWNYDKLFTLWGLEIDNWEALGLAEEDNKGTMEDGHFANNVFMTNSKFVLSYGRQKLSATGGNQGWVNLNPSPSLETTNFNEFITHCSNYGFQFNPENNVLIDFSSQDNNFTDALNGDFNLKAGSVAIDAGKEIPGFTNSTTPDSGALEGGDRVLNAGASLIIPTFLEEETITIWNTTFTIATTSETCTNQNNGSITIVPDVKGDYEVSFNGVSYEFVNEKTFENLEPKVYQVCIKLKEKVDEQCFTIRVKEADQVTFKSTLKTKKIEVNISKGTAPYQVYVNHNLVLETLASSFAVDVSQNDIVEVKTNKACEGLLVQSIDFYSNISPYPNPTTSNFSISLPISEGQIPVEIYDIRGQLVTSGVYTINAGSINLSLQGKQSGMYFVKLVLEEPVNFKIVKK</sequence>
<comment type="caution">
    <text evidence="4">The sequence shown here is derived from an EMBL/GenBank/DDBJ whole genome shotgun (WGS) entry which is preliminary data.</text>
</comment>
<dbReference type="Pfam" id="PF13229">
    <property type="entry name" value="Beta_helix"/>
    <property type="match status" value="1"/>
</dbReference>
<dbReference type="Proteomes" id="UP001501496">
    <property type="component" value="Unassembled WGS sequence"/>
</dbReference>
<evidence type="ECO:0000313" key="4">
    <source>
        <dbReference type="EMBL" id="GAA4237640.1"/>
    </source>
</evidence>
<accession>A0ABP8CCL7</accession>
<dbReference type="InterPro" id="IPR011050">
    <property type="entry name" value="Pectin_lyase_fold/virulence"/>
</dbReference>
<dbReference type="RefSeq" id="WP_344788605.1">
    <property type="nucleotide sequence ID" value="NZ_BAABCA010000005.1"/>
</dbReference>